<evidence type="ECO:0000313" key="3">
    <source>
        <dbReference type="Proteomes" id="UP000431264"/>
    </source>
</evidence>
<dbReference type="PROSITE" id="PS51257">
    <property type="entry name" value="PROKAR_LIPOPROTEIN"/>
    <property type="match status" value="1"/>
</dbReference>
<accession>A0A6I4IJ87</accession>
<dbReference type="RefSeq" id="WP_140998029.1">
    <property type="nucleotide sequence ID" value="NZ_VDCZ01000007.1"/>
</dbReference>
<evidence type="ECO:0000256" key="1">
    <source>
        <dbReference type="SAM" id="Phobius"/>
    </source>
</evidence>
<organism evidence="2 3">
    <name type="scientific">Flavobacterium profundi</name>
    <dbReference type="NCBI Taxonomy" id="1774945"/>
    <lineage>
        <taxon>Bacteria</taxon>
        <taxon>Pseudomonadati</taxon>
        <taxon>Bacteroidota</taxon>
        <taxon>Flavobacteriia</taxon>
        <taxon>Flavobacteriales</taxon>
        <taxon>Flavobacteriaceae</taxon>
        <taxon>Flavobacterium</taxon>
    </lineage>
</organism>
<keyword evidence="3" id="KW-1185">Reference proteome</keyword>
<dbReference type="EMBL" id="WQLW01000007">
    <property type="protein sequence ID" value="MVO09654.1"/>
    <property type="molecule type" value="Genomic_DNA"/>
</dbReference>
<keyword evidence="1" id="KW-0472">Membrane</keyword>
<dbReference type="Proteomes" id="UP000431264">
    <property type="component" value="Unassembled WGS sequence"/>
</dbReference>
<evidence type="ECO:0000313" key="2">
    <source>
        <dbReference type="EMBL" id="MVO09654.1"/>
    </source>
</evidence>
<feature type="transmembrane region" description="Helical" evidence="1">
    <location>
        <begin position="78"/>
        <end position="98"/>
    </location>
</feature>
<comment type="caution">
    <text evidence="2">The sequence shown here is derived from an EMBL/GenBank/DDBJ whole genome shotgun (WGS) entry which is preliminary data.</text>
</comment>
<keyword evidence="1" id="KW-0812">Transmembrane</keyword>
<sequence>MNYNKLSAEPIALILAIISLVLGVLGCCCYGILAFIPLVLSIIGLVLANNSLKEYYQNQEAFSIQSKNNVNLAKTLNIVSIVINGIIFLFGIIVLLIYGTIISSSVLKGIQQKDNFEKLEYQLDSLETPYEFQEESNTKIDTTQIK</sequence>
<dbReference type="OrthoDB" id="1367217at2"/>
<dbReference type="NCBIfam" id="NF040945">
    <property type="entry name" value="CCC_membrane"/>
    <property type="match status" value="1"/>
</dbReference>
<protein>
    <submittedName>
        <fullName evidence="2">Uncharacterized protein</fullName>
    </submittedName>
</protein>
<keyword evidence="1" id="KW-1133">Transmembrane helix</keyword>
<proteinExistence type="predicted"/>
<name>A0A6I4IJ87_9FLAO</name>
<reference evidence="3" key="1">
    <citation type="submission" date="2019-05" db="EMBL/GenBank/DDBJ databases">
        <title>Flavobacterium profundi sp. nov., isolated from a deep-sea seamount.</title>
        <authorList>
            <person name="Zhang D.-C."/>
        </authorList>
    </citation>
    <scope>NUCLEOTIDE SEQUENCE [LARGE SCALE GENOMIC DNA]</scope>
    <source>
        <strain evidence="3">TP390</strain>
    </source>
</reference>
<dbReference type="AlphaFoldDB" id="A0A6I4IJ87"/>
<feature type="transmembrane region" description="Helical" evidence="1">
    <location>
        <begin position="12"/>
        <end position="45"/>
    </location>
</feature>
<gene>
    <name evidence="2" type="ORF">GOQ30_10830</name>
</gene>